<evidence type="ECO:0000313" key="4">
    <source>
        <dbReference type="Proteomes" id="UP000799423"/>
    </source>
</evidence>
<feature type="region of interest" description="Disordered" evidence="2">
    <location>
        <begin position="178"/>
        <end position="197"/>
    </location>
</feature>
<proteinExistence type="predicted"/>
<name>A0A6A7BFN9_9PLEO</name>
<evidence type="ECO:0000256" key="2">
    <source>
        <dbReference type="SAM" id="MobiDB-lite"/>
    </source>
</evidence>
<protein>
    <submittedName>
        <fullName evidence="3">Uncharacterized protein</fullName>
    </submittedName>
</protein>
<keyword evidence="4" id="KW-1185">Reference proteome</keyword>
<evidence type="ECO:0000256" key="1">
    <source>
        <dbReference type="SAM" id="Coils"/>
    </source>
</evidence>
<feature type="coiled-coil region" evidence="1">
    <location>
        <begin position="256"/>
        <end position="297"/>
    </location>
</feature>
<dbReference type="EMBL" id="MU006293">
    <property type="protein sequence ID" value="KAF2854220.1"/>
    <property type="molecule type" value="Genomic_DNA"/>
</dbReference>
<dbReference type="AlphaFoldDB" id="A0A6A7BFN9"/>
<sequence length="335" mass="37129">MVTATESLAQLRADLHDNGHSLQYARLQEVKTQPLLEPDSISFAILFGYTIDELDDSERAVWVHFYPPSRPTSQGEVRFHSHEGPGKEHIKYDANNIVRATLRRAAAFTLPGTAHTSRSKLVALARYYFLEKLVEGNNKEDADKVALKGVPFSRTAWEELEAACHLWMDVPSETRRLSSQRPAEELDDASESGVIAQSQPTVEPSSLFSFESVGLDSLQAAVLGVGEDHSLAAHRIVQDQVVMTHAVTPGSTFDKLITLEDTKESLANEVRSINDRIATLAAERKKKEDEVDAVKKRRESLLQGMSAMEAYMLGEEVGEAKAGNRPKRQKSETTS</sequence>
<reference evidence="3" key="1">
    <citation type="submission" date="2020-01" db="EMBL/GenBank/DDBJ databases">
        <authorList>
            <consortium name="DOE Joint Genome Institute"/>
            <person name="Haridas S."/>
            <person name="Albert R."/>
            <person name="Binder M."/>
            <person name="Bloem J."/>
            <person name="Labutti K."/>
            <person name="Salamov A."/>
            <person name="Andreopoulos B."/>
            <person name="Baker S.E."/>
            <person name="Barry K."/>
            <person name="Bills G."/>
            <person name="Bluhm B.H."/>
            <person name="Cannon C."/>
            <person name="Castanera R."/>
            <person name="Culley D.E."/>
            <person name="Daum C."/>
            <person name="Ezra D."/>
            <person name="Gonzalez J.B."/>
            <person name="Henrissat B."/>
            <person name="Kuo A."/>
            <person name="Liang C."/>
            <person name="Lipzen A."/>
            <person name="Lutzoni F."/>
            <person name="Magnuson J."/>
            <person name="Mondo S."/>
            <person name="Nolan M."/>
            <person name="Ohm R."/>
            <person name="Pangilinan J."/>
            <person name="Park H.-J."/>
            <person name="Ramirez L."/>
            <person name="Alfaro M."/>
            <person name="Sun H."/>
            <person name="Tritt A."/>
            <person name="Yoshinaga Y."/>
            <person name="Zwiers L.-H."/>
            <person name="Turgeon B.G."/>
            <person name="Goodwin S.B."/>
            <person name="Spatafora J.W."/>
            <person name="Crous P.W."/>
            <person name="Grigoriev I.V."/>
        </authorList>
    </citation>
    <scope>NUCLEOTIDE SEQUENCE</scope>
    <source>
        <strain evidence="3">IPT5</strain>
    </source>
</reference>
<accession>A0A6A7BFN9</accession>
<dbReference type="Proteomes" id="UP000799423">
    <property type="component" value="Unassembled WGS sequence"/>
</dbReference>
<organism evidence="3 4">
    <name type="scientific">Plenodomus tracheiphilus IPT5</name>
    <dbReference type="NCBI Taxonomy" id="1408161"/>
    <lineage>
        <taxon>Eukaryota</taxon>
        <taxon>Fungi</taxon>
        <taxon>Dikarya</taxon>
        <taxon>Ascomycota</taxon>
        <taxon>Pezizomycotina</taxon>
        <taxon>Dothideomycetes</taxon>
        <taxon>Pleosporomycetidae</taxon>
        <taxon>Pleosporales</taxon>
        <taxon>Pleosporineae</taxon>
        <taxon>Leptosphaeriaceae</taxon>
        <taxon>Plenodomus</taxon>
    </lineage>
</organism>
<dbReference type="OrthoDB" id="3793088at2759"/>
<keyword evidence="1" id="KW-0175">Coiled coil</keyword>
<gene>
    <name evidence="3" type="ORF">T440DRAFT_270641</name>
</gene>
<evidence type="ECO:0000313" key="3">
    <source>
        <dbReference type="EMBL" id="KAF2854220.1"/>
    </source>
</evidence>